<name>A0A371CE91_YARLL</name>
<feature type="region of interest" description="Disordered" evidence="8">
    <location>
        <begin position="84"/>
        <end position="193"/>
    </location>
</feature>
<evidence type="ECO:0000256" key="1">
    <source>
        <dbReference type="ARBA" id="ARBA00004604"/>
    </source>
</evidence>
<sequence>MSGIPTIVTLDEPLSVLAVPDSELKKQALAKVKEALDPLSEQYSVLDQIHVQDMDAEMVWAQAKMVINGVCDKMIGEVFPKYGKIQPDSEKEDEEEESDDESQYESAQEEVPGEEVVGEEEDEGVDVFDDGDEDDEDDTEEDNEGSDVDMDMDNLVDDYEDEEEKEDDDEEEEEEEEDDSGGEEKPDKFGLNDGFFDIDKFNKQIMAMEADNFGEDGPDFDWNKELGEQSDDSVDDIKYDDFFGKAKFDKKLQYEQRVAKRQKLAEQALENKKDEESDDESDNEAGSDDNEADFDMEGSGDENEYEDMINSVKKDLFEEDIAEDTPEHLSTFEKQQREIMKQIAQYEKENVGEKKWTLKGEARAAQRTKDSLLEEDLDFERGAKPVPVMTQAVTESLEDMIKARIKSGQFDDLPRRFFDDLPQFKKSKLIEVSEQKSQKSLADLYEAEAMGETEPSTTNEPPNEMRDAAHREIEDLYADVAYTLDSLSSWTYKPKPTKSIQIVTNAPAISMEEAQPQALAQEEQLAPQEVYKPEVADKRERLAGSTGLPQTKAEMTREERKRAKKKEKIARGKQLAEKEERQRSLAVHSKEGDAKGSKAQVMETLKQGNVTVIGKRGEKRGLDGKLKRDQKAKDGYSLKL</sequence>
<accession>A0A371CE91</accession>
<feature type="region of interest" description="Disordered" evidence="8">
    <location>
        <begin position="447"/>
        <end position="472"/>
    </location>
</feature>
<dbReference type="EMBL" id="KZ858951">
    <property type="protein sequence ID" value="RDW28603.1"/>
    <property type="molecule type" value="Genomic_DNA"/>
</dbReference>
<comment type="subcellular location">
    <subcellularLocation>
        <location evidence="1 7">Nucleus</location>
        <location evidence="1 7">Nucleolus</location>
    </subcellularLocation>
</comment>
<dbReference type="GO" id="GO:0005732">
    <property type="term" value="C:sno(s)RNA-containing ribonucleoprotein complex"/>
    <property type="evidence" value="ECO:0007669"/>
    <property type="project" value="UniProtKB-UniRule"/>
</dbReference>
<feature type="region of interest" description="Disordered" evidence="8">
    <location>
        <begin position="261"/>
        <end position="333"/>
    </location>
</feature>
<dbReference type="Proteomes" id="UP000256601">
    <property type="component" value="Unassembled WGS sequence"/>
</dbReference>
<dbReference type="PANTHER" id="PTHR17039">
    <property type="entry name" value="U3 SMALL NUCLEOLAR RIBONUCLEOPROTEIN PROTEIN MPP10"/>
    <property type="match status" value="1"/>
</dbReference>
<reference evidence="9 10" key="1">
    <citation type="submission" date="2018-07" db="EMBL/GenBank/DDBJ databases">
        <title>Draft Genome Assemblies for Five Robust Yarrowia lipolytica Strains Exhibiting High Lipid Production and Pentose Sugar Utilization and Sugar Alcohol Secretion from Undetoxified Lignocellulosic Biomass Hydrolysates.</title>
        <authorList>
            <consortium name="DOE Joint Genome Institute"/>
            <person name="Walker C."/>
            <person name="Ryu S."/>
            <person name="Na H."/>
            <person name="Zane M."/>
            <person name="LaButti K."/>
            <person name="Lipzen A."/>
            <person name="Haridas S."/>
            <person name="Barry K."/>
            <person name="Grigoriev I.V."/>
            <person name="Quarterman J."/>
            <person name="Slininger P."/>
            <person name="Dien B."/>
            <person name="Trinh C.T."/>
        </authorList>
    </citation>
    <scope>NUCLEOTIDE SEQUENCE [LARGE SCALE GENOMIC DNA]</scope>
    <source>
        <strain evidence="9 10">YB392</strain>
    </source>
</reference>
<feature type="region of interest" description="Disordered" evidence="8">
    <location>
        <begin position="210"/>
        <end position="237"/>
    </location>
</feature>
<evidence type="ECO:0000256" key="5">
    <source>
        <dbReference type="ARBA" id="ARBA00023274"/>
    </source>
</evidence>
<dbReference type="GO" id="GO:0034457">
    <property type="term" value="C:Mpp10 complex"/>
    <property type="evidence" value="ECO:0007669"/>
    <property type="project" value="UniProtKB-UniRule"/>
</dbReference>
<evidence type="ECO:0000256" key="6">
    <source>
        <dbReference type="ARBA" id="ARBA00029455"/>
    </source>
</evidence>
<feature type="region of interest" description="Disordered" evidence="8">
    <location>
        <begin position="513"/>
        <end position="640"/>
    </location>
</feature>
<dbReference type="GO" id="GO:0032040">
    <property type="term" value="C:small-subunit processome"/>
    <property type="evidence" value="ECO:0007669"/>
    <property type="project" value="TreeGrafter"/>
</dbReference>
<dbReference type="InterPro" id="IPR012173">
    <property type="entry name" value="Mpp10"/>
</dbReference>
<feature type="compositionally biased region" description="Basic and acidic residues" evidence="8">
    <location>
        <begin position="615"/>
        <end position="640"/>
    </location>
</feature>
<evidence type="ECO:0000313" key="9">
    <source>
        <dbReference type="EMBL" id="RDW28603.1"/>
    </source>
</evidence>
<dbReference type="VEuPathDB" id="FungiDB:YALI1_B13586g"/>
<proteinExistence type="inferred from homology"/>
<comment type="similarity">
    <text evidence="6 7">Belongs to the MPP10 family.</text>
</comment>
<keyword evidence="2 7" id="KW-0690">Ribosome biogenesis</keyword>
<feature type="compositionally biased region" description="Basic and acidic residues" evidence="8">
    <location>
        <begin position="531"/>
        <end position="542"/>
    </location>
</feature>
<organism evidence="9 10">
    <name type="scientific">Yarrowia lipolytica</name>
    <name type="common">Candida lipolytica</name>
    <dbReference type="NCBI Taxonomy" id="4952"/>
    <lineage>
        <taxon>Eukaryota</taxon>
        <taxon>Fungi</taxon>
        <taxon>Dikarya</taxon>
        <taxon>Ascomycota</taxon>
        <taxon>Saccharomycotina</taxon>
        <taxon>Dipodascomycetes</taxon>
        <taxon>Dipodascales</taxon>
        <taxon>Dipodascales incertae sedis</taxon>
        <taxon>Yarrowia</taxon>
    </lineage>
</organism>
<comment type="function">
    <text evidence="7">Involved in nucleolar processing of pre-18S ribosomal RNA.</text>
</comment>
<dbReference type="PIRSF" id="PIRSF017300">
    <property type="entry name" value="snoRNP_Mpp10"/>
    <property type="match status" value="1"/>
</dbReference>
<gene>
    <name evidence="9" type="ORF">B0I71DRAFT_127037</name>
</gene>
<keyword evidence="4 7" id="KW-0539">Nucleus</keyword>
<dbReference type="GO" id="GO:0006364">
    <property type="term" value="P:rRNA processing"/>
    <property type="evidence" value="ECO:0007669"/>
    <property type="project" value="UniProtKB-KW"/>
</dbReference>
<evidence type="ECO:0000256" key="7">
    <source>
        <dbReference type="PIRNR" id="PIRNR017300"/>
    </source>
</evidence>
<feature type="compositionally biased region" description="Basic and acidic residues" evidence="8">
    <location>
        <begin position="463"/>
        <end position="472"/>
    </location>
</feature>
<feature type="compositionally biased region" description="Low complexity" evidence="8">
    <location>
        <begin position="513"/>
        <end position="529"/>
    </location>
</feature>
<dbReference type="VEuPathDB" id="FungiDB:YALI0_B10065g"/>
<evidence type="ECO:0000313" key="10">
    <source>
        <dbReference type="Proteomes" id="UP000256601"/>
    </source>
</evidence>
<feature type="compositionally biased region" description="Basic and acidic residues" evidence="8">
    <location>
        <begin position="574"/>
        <end position="596"/>
    </location>
</feature>
<feature type="compositionally biased region" description="Acidic residues" evidence="8">
    <location>
        <begin position="90"/>
        <end position="181"/>
    </location>
</feature>
<protein>
    <recommendedName>
        <fullName evidence="7">U3 small nucleolar ribonucleoprotein protein MPP10</fullName>
    </recommendedName>
</protein>
<feature type="compositionally biased region" description="Acidic residues" evidence="8">
    <location>
        <begin position="276"/>
        <end position="307"/>
    </location>
</feature>
<evidence type="ECO:0000256" key="4">
    <source>
        <dbReference type="ARBA" id="ARBA00023242"/>
    </source>
</evidence>
<keyword evidence="3 7" id="KW-0698">rRNA processing</keyword>
<keyword evidence="5 7" id="KW-0687">Ribonucleoprotein</keyword>
<dbReference type="PANTHER" id="PTHR17039:SF0">
    <property type="entry name" value="U3 SMALL NUCLEOLAR RIBONUCLEOPROTEIN PROTEIN MPP10"/>
    <property type="match status" value="1"/>
</dbReference>
<evidence type="ECO:0000256" key="8">
    <source>
        <dbReference type="SAM" id="MobiDB-lite"/>
    </source>
</evidence>
<dbReference type="AlphaFoldDB" id="A0A371CE91"/>
<dbReference type="Pfam" id="PF04006">
    <property type="entry name" value="Mpp10"/>
    <property type="match status" value="1"/>
</dbReference>
<evidence type="ECO:0000256" key="3">
    <source>
        <dbReference type="ARBA" id="ARBA00022552"/>
    </source>
</evidence>
<evidence type="ECO:0000256" key="2">
    <source>
        <dbReference type="ARBA" id="ARBA00022517"/>
    </source>
</evidence>